<dbReference type="GO" id="GO:0005634">
    <property type="term" value="C:nucleus"/>
    <property type="evidence" value="ECO:0007669"/>
    <property type="project" value="UniProtKB-SubCell"/>
</dbReference>
<dbReference type="CDD" id="cd09232">
    <property type="entry name" value="Snurportin-1_C"/>
    <property type="match status" value="1"/>
</dbReference>
<dbReference type="PANTHER" id="PTHR13403">
    <property type="entry name" value="SNURPORTIN1 RNUT1 PROTEIN RNA, U TRANSPORTER 1"/>
    <property type="match status" value="1"/>
</dbReference>
<keyword evidence="14" id="KW-1185">Reference proteome</keyword>
<dbReference type="PROSITE" id="PS51214">
    <property type="entry name" value="IBB"/>
    <property type="match status" value="1"/>
</dbReference>
<evidence type="ECO:0000256" key="11">
    <source>
        <dbReference type="SAM" id="MobiDB-lite"/>
    </source>
</evidence>
<evidence type="ECO:0000256" key="1">
    <source>
        <dbReference type="ARBA" id="ARBA00003975"/>
    </source>
</evidence>
<accession>A0A168HQT6</accession>
<feature type="compositionally biased region" description="Acidic residues" evidence="11">
    <location>
        <begin position="92"/>
        <end position="114"/>
    </location>
</feature>
<evidence type="ECO:0000256" key="10">
    <source>
        <dbReference type="PROSITE-ProRule" id="PRU00561"/>
    </source>
</evidence>
<evidence type="ECO:0000256" key="7">
    <source>
        <dbReference type="ARBA" id="ARBA00022490"/>
    </source>
</evidence>
<evidence type="ECO:0000313" key="13">
    <source>
        <dbReference type="EMBL" id="OAC99071.1"/>
    </source>
</evidence>
<evidence type="ECO:0000256" key="5">
    <source>
        <dbReference type="ARBA" id="ARBA00016034"/>
    </source>
</evidence>
<dbReference type="InterPro" id="IPR017336">
    <property type="entry name" value="Snurportin-1"/>
</dbReference>
<comment type="caution">
    <text evidence="13">The sequence shown here is derived from an EMBL/GenBank/DDBJ whole genome shotgun (WGS) entry which is preliminary data.</text>
</comment>
<evidence type="ECO:0000256" key="8">
    <source>
        <dbReference type="ARBA" id="ARBA00022884"/>
    </source>
</evidence>
<keyword evidence="8" id="KW-0694">RNA-binding</keyword>
<feature type="region of interest" description="Disordered" evidence="11">
    <location>
        <begin position="32"/>
        <end position="155"/>
    </location>
</feature>
<dbReference type="EMBL" id="AMYB01000008">
    <property type="protein sequence ID" value="OAC99071.1"/>
    <property type="molecule type" value="Genomic_DNA"/>
</dbReference>
<dbReference type="InterPro" id="IPR002652">
    <property type="entry name" value="Importin-a_IBB"/>
</dbReference>
<evidence type="ECO:0000256" key="2">
    <source>
        <dbReference type="ARBA" id="ARBA00004123"/>
    </source>
</evidence>
<evidence type="ECO:0000256" key="4">
    <source>
        <dbReference type="ARBA" id="ARBA00007540"/>
    </source>
</evidence>
<dbReference type="GO" id="GO:0005737">
    <property type="term" value="C:cytoplasm"/>
    <property type="evidence" value="ECO:0007669"/>
    <property type="project" value="UniProtKB-SubCell"/>
</dbReference>
<feature type="compositionally biased region" description="Basic and acidic residues" evidence="11">
    <location>
        <begin position="57"/>
        <end position="77"/>
    </location>
</feature>
<dbReference type="AlphaFoldDB" id="A0A168HQT6"/>
<dbReference type="GO" id="GO:0006606">
    <property type="term" value="P:protein import into nucleus"/>
    <property type="evidence" value="ECO:0007669"/>
    <property type="project" value="InterPro"/>
</dbReference>
<dbReference type="OrthoDB" id="10003593at2759"/>
<dbReference type="GO" id="GO:0003723">
    <property type="term" value="F:RNA binding"/>
    <property type="evidence" value="ECO:0007669"/>
    <property type="project" value="UniProtKB-KW"/>
</dbReference>
<feature type="domain" description="IBB" evidence="12">
    <location>
        <begin position="26"/>
        <end position="94"/>
    </location>
</feature>
<evidence type="ECO:0000259" key="12">
    <source>
        <dbReference type="PROSITE" id="PS51214"/>
    </source>
</evidence>
<feature type="compositionally biased region" description="Basic residues" evidence="11">
    <location>
        <begin position="140"/>
        <end position="155"/>
    </location>
</feature>
<reference evidence="13 14" key="1">
    <citation type="submission" date="2015-06" db="EMBL/GenBank/DDBJ databases">
        <title>Expansion of signal transduction pathways in fungi by whole-genome duplication.</title>
        <authorList>
            <consortium name="DOE Joint Genome Institute"/>
            <person name="Corrochano L.M."/>
            <person name="Kuo A."/>
            <person name="Marcet-Houben M."/>
            <person name="Polaino S."/>
            <person name="Salamov A."/>
            <person name="Villalobos J.M."/>
            <person name="Alvarez M.I."/>
            <person name="Avalos J."/>
            <person name="Benito E.P."/>
            <person name="Benoit I."/>
            <person name="Burger G."/>
            <person name="Camino L.P."/>
            <person name="Canovas D."/>
            <person name="Cerda-Olmedo E."/>
            <person name="Cheng J.-F."/>
            <person name="Dominguez A."/>
            <person name="Elias M."/>
            <person name="Eslava A.P."/>
            <person name="Glaser F."/>
            <person name="Grimwood J."/>
            <person name="Gutierrez G."/>
            <person name="Heitman J."/>
            <person name="Henrissat B."/>
            <person name="Iturriaga E.A."/>
            <person name="Lang B.F."/>
            <person name="Lavin J.L."/>
            <person name="Lee S."/>
            <person name="Li W."/>
            <person name="Lindquist E."/>
            <person name="Lopez-Garcia S."/>
            <person name="Luque E.M."/>
            <person name="Marcos A.T."/>
            <person name="Martin J."/>
            <person name="Mccluskey K."/>
            <person name="Medina H.R."/>
            <person name="Miralles-Duran A."/>
            <person name="Miyazaki A."/>
            <person name="Munoz-Torres E."/>
            <person name="Oguiza J.A."/>
            <person name="Ohm R."/>
            <person name="Olmedo M."/>
            <person name="Orejas M."/>
            <person name="Ortiz-Castellanos L."/>
            <person name="Pisabarro A.G."/>
            <person name="Rodriguez-Romero J."/>
            <person name="Ruiz-Herrera J."/>
            <person name="Ruiz-Vazquez R."/>
            <person name="Sanz C."/>
            <person name="Schackwitz W."/>
            <person name="Schmutz J."/>
            <person name="Shahriari M."/>
            <person name="Shelest E."/>
            <person name="Silva-Franco F."/>
            <person name="Soanes D."/>
            <person name="Syed K."/>
            <person name="Tagua V.G."/>
            <person name="Talbot N.J."/>
            <person name="Thon M."/>
            <person name="De Vries R.P."/>
            <person name="Wiebenga A."/>
            <person name="Yadav J.S."/>
            <person name="Braun E.L."/>
            <person name="Baker S."/>
            <person name="Garre V."/>
            <person name="Horwitz B."/>
            <person name="Torres-Martinez S."/>
            <person name="Idnurm A."/>
            <person name="Herrera-Estrella A."/>
            <person name="Gabaldon T."/>
            <person name="Grigoriev I.V."/>
        </authorList>
    </citation>
    <scope>NUCLEOTIDE SEQUENCE [LARGE SCALE GENOMIC DNA]</scope>
    <source>
        <strain evidence="13 14">CBS 277.49</strain>
    </source>
</reference>
<comment type="function">
    <text evidence="1">Functions as an U snRNP-specific nuclear import adapter. Involved in the trimethylguanosine (m3G)-cap-dependent nuclear import of U snRNPs. Binds specifically to the terminal m3G-cap U snRNAs.</text>
</comment>
<evidence type="ECO:0000313" key="14">
    <source>
        <dbReference type="Proteomes" id="UP000077051"/>
    </source>
</evidence>
<dbReference type="VEuPathDB" id="FungiDB:MUCCIDRAFT_166523"/>
<organism evidence="13 14">
    <name type="scientific">Mucor lusitanicus CBS 277.49</name>
    <dbReference type="NCBI Taxonomy" id="747725"/>
    <lineage>
        <taxon>Eukaryota</taxon>
        <taxon>Fungi</taxon>
        <taxon>Fungi incertae sedis</taxon>
        <taxon>Mucoromycota</taxon>
        <taxon>Mucoromycotina</taxon>
        <taxon>Mucoromycetes</taxon>
        <taxon>Mucorales</taxon>
        <taxon>Mucorineae</taxon>
        <taxon>Mucoraceae</taxon>
        <taxon>Mucor</taxon>
    </lineage>
</organism>
<evidence type="ECO:0000256" key="6">
    <source>
        <dbReference type="ARBA" id="ARBA00022448"/>
    </source>
</evidence>
<dbReference type="Gene3D" id="3.30.470.30">
    <property type="entry name" value="DNA ligase/mRNA capping enzyme"/>
    <property type="match status" value="1"/>
</dbReference>
<protein>
    <recommendedName>
        <fullName evidence="5">Snurportin-1</fullName>
    </recommendedName>
</protein>
<dbReference type="SUPFAM" id="SSF56091">
    <property type="entry name" value="DNA ligase/mRNA capping enzyme, catalytic domain"/>
    <property type="match status" value="1"/>
</dbReference>
<proteinExistence type="inferred from homology"/>
<name>A0A168HQT6_MUCCL</name>
<dbReference type="InterPro" id="IPR047857">
    <property type="entry name" value="Snurportin1_C"/>
</dbReference>
<keyword evidence="7" id="KW-0963">Cytoplasm</keyword>
<comment type="similarity">
    <text evidence="4">Belongs to the snurportin family.</text>
</comment>
<comment type="subcellular location">
    <subcellularLocation>
        <location evidence="3">Cytoplasm</location>
    </subcellularLocation>
    <subcellularLocation>
        <location evidence="2">Nucleus</location>
    </subcellularLocation>
</comment>
<dbReference type="GO" id="GO:0061015">
    <property type="term" value="P:snRNA import into nucleus"/>
    <property type="evidence" value="ECO:0007669"/>
    <property type="project" value="InterPro"/>
</dbReference>
<evidence type="ECO:0000256" key="3">
    <source>
        <dbReference type="ARBA" id="ARBA00004496"/>
    </source>
</evidence>
<sequence>MSEFKGFTFEKPIKLQSESQDAHLTELSLKFNRISTDDDGSRLGSFKNFRSPVASRSRSEAQEKRRSEALELQKQQRETSINKARQIALNTADDESTSDEEEEEEDDDDEEEQETVLAHAKRSRDSDDEMEEASKYVKTMPKKKNKNKQKKKKKNIHANQIMYSETMESVPHDLLTDWVLMICPKGKRCMVTSGSGETIARSRAGNILARFQSRLPNGSRTNRTSDFCILDCVYDAVHWTFYVLDIMCWRGYPIFDCDTNFRHFWLQTKLESNELDRSDGYNQFYKFIPLKPVLTTETQQVVQDPEQYIKNQGFSYDIDGLLFYHRQAHYRGGSTPLVCWVPRDEIPSMLAKQA</sequence>
<keyword evidence="9" id="KW-0539">Nucleus</keyword>
<dbReference type="PANTHER" id="PTHR13403:SF6">
    <property type="entry name" value="SNURPORTIN-1"/>
    <property type="match status" value="1"/>
</dbReference>
<dbReference type="STRING" id="747725.A0A168HQT6"/>
<dbReference type="GO" id="GO:0061608">
    <property type="term" value="F:nuclear import signal receptor activity"/>
    <property type="evidence" value="ECO:0007669"/>
    <property type="project" value="InterPro"/>
</dbReference>
<keyword evidence="6 10" id="KW-0813">Transport</keyword>
<dbReference type="Pfam" id="PF21974">
    <property type="entry name" value="SPN1_m3Gcap_bd"/>
    <property type="match status" value="1"/>
</dbReference>
<dbReference type="Proteomes" id="UP000077051">
    <property type="component" value="Unassembled WGS sequence"/>
</dbReference>
<evidence type="ECO:0000256" key="9">
    <source>
        <dbReference type="ARBA" id="ARBA00023242"/>
    </source>
</evidence>
<gene>
    <name evidence="13" type="ORF">MUCCIDRAFT_166523</name>
</gene>